<organism evidence="1">
    <name type="scientific">Orpheovirus IHUMI-LCC2</name>
    <dbReference type="NCBI Taxonomy" id="2023057"/>
    <lineage>
        <taxon>Viruses</taxon>
        <taxon>Varidnaviria</taxon>
        <taxon>Bamfordvirae</taxon>
        <taxon>Nucleocytoviricota</taxon>
        <taxon>Megaviricetes</taxon>
        <taxon>Pimascovirales</taxon>
        <taxon>Ocovirineae</taxon>
        <taxon>Orpheoviridae</taxon>
        <taxon>Alphaorpheovirus</taxon>
        <taxon>Alphaorpheovirus massiliense</taxon>
    </lineage>
</organism>
<reference evidence="1" key="1">
    <citation type="submission" date="2017-08" db="EMBL/GenBank/DDBJ databases">
        <authorList>
            <consortium name="Urmite Genomes"/>
        </authorList>
    </citation>
    <scope>NUCLEOTIDE SEQUENCE [LARGE SCALE GENOMIC DNA]</scope>
    <source>
        <strain evidence="1">IHUMI-LCC2</strain>
    </source>
</reference>
<dbReference type="EMBL" id="LT906555">
    <property type="protein sequence ID" value="SNW62727.1"/>
    <property type="molecule type" value="Genomic_DNA"/>
</dbReference>
<dbReference type="GeneID" id="35382654"/>
<proteinExistence type="predicted"/>
<accession>A0A2I2L5C4</accession>
<dbReference type="KEGG" id="vg:35382654"/>
<gene>
    <name evidence="1" type="ORF">ORPV_823</name>
</gene>
<dbReference type="RefSeq" id="YP_009449029.1">
    <property type="nucleotide sequence ID" value="NC_036594.1"/>
</dbReference>
<evidence type="ECO:0000313" key="1">
    <source>
        <dbReference type="EMBL" id="SNW62727.1"/>
    </source>
</evidence>
<evidence type="ECO:0000313" key="2">
    <source>
        <dbReference type="Proteomes" id="UP000236316"/>
    </source>
</evidence>
<dbReference type="Proteomes" id="UP000236316">
    <property type="component" value="Segment"/>
</dbReference>
<name>A0A2I2L5C4_9VIRU</name>
<sequence>MSSVPIPRDSVAYEINGVGSNNPFPTIPGNPTPASPFRNMQQVVTYHNNNNLLSKQVYIQVTGNFTDSTITINFPFIMTATLYLFVFARTWTINGDLIIDFRNTIRKPYAYTSNDINVIFNSLIVERDAGSDTQVWISKGQNTNIENRNNSNYGIIVPTDTTLTLSNIIIDKPIKVEGTLNIIDGEAKLYNNSEAAIEIESTGKVNISNEKIEYFNRLQDSALFEGSGSLDSERSKYLSDTPFVFHRTTSNNIFHNFDILDVPNGTVDDNVANTKIKYDSVILLKNTKSLINKNKANYVFTTSEGEVYTSKSNDSDDIILNVRNKREYSYVINDIKYNVLNFENIEKLNLRFDTLPVTFNLKINLINVNKIKIIGYISAAAKESLLRNRVTSLHYNNVDNLWVLQNN</sequence>
<protein>
    <submittedName>
        <fullName evidence="1">Phospholipase D-like protein</fullName>
    </submittedName>
</protein>
<keyword evidence="2" id="KW-1185">Reference proteome</keyword>